<evidence type="ECO:0000256" key="1">
    <source>
        <dbReference type="ARBA" id="ARBA00001913"/>
    </source>
</evidence>
<evidence type="ECO:0000256" key="3">
    <source>
        <dbReference type="ARBA" id="ARBA00011245"/>
    </source>
</evidence>
<dbReference type="Pfam" id="PF18962">
    <property type="entry name" value="Por_Secre_tail"/>
    <property type="match status" value="1"/>
</dbReference>
<dbReference type="Gene3D" id="1.50.10.100">
    <property type="entry name" value="Chondroitin AC/alginate lyase"/>
    <property type="match status" value="1"/>
</dbReference>
<dbReference type="InterPro" id="IPR026444">
    <property type="entry name" value="Secre_tail"/>
</dbReference>
<dbReference type="GO" id="GO:0016837">
    <property type="term" value="F:carbon-oxygen lyase activity, acting on polysaccharides"/>
    <property type="evidence" value="ECO:0007669"/>
    <property type="project" value="UniProtKB-ARBA"/>
</dbReference>
<gene>
    <name evidence="9" type="ORF">BIW12_15970</name>
</gene>
<name>A0A1D9PDZ8_9FLAO</name>
<feature type="domain" description="PKD/Chitinase" evidence="8">
    <location>
        <begin position="1321"/>
        <end position="1385"/>
    </location>
</feature>
<dbReference type="NCBIfam" id="TIGR04183">
    <property type="entry name" value="Por_Secre_tail"/>
    <property type="match status" value="1"/>
</dbReference>
<dbReference type="SUPFAM" id="SSF74650">
    <property type="entry name" value="Galactose mutarotase-like"/>
    <property type="match status" value="1"/>
</dbReference>
<keyword evidence="10" id="KW-1185">Reference proteome</keyword>
<evidence type="ECO:0000256" key="6">
    <source>
        <dbReference type="ARBA" id="ARBA00023239"/>
    </source>
</evidence>
<dbReference type="InterPro" id="IPR039174">
    <property type="entry name" value="Chondroitin_ABC_lyase"/>
</dbReference>
<dbReference type="InterPro" id="IPR022409">
    <property type="entry name" value="PKD/Chitinase_dom"/>
</dbReference>
<dbReference type="SUPFAM" id="SSF49863">
    <property type="entry name" value="Hyaluronate lyase-like, C-terminal domain"/>
    <property type="match status" value="1"/>
</dbReference>
<evidence type="ECO:0000256" key="4">
    <source>
        <dbReference type="ARBA" id="ARBA00022729"/>
    </source>
</evidence>
<comment type="subunit">
    <text evidence="3">Monomer.</text>
</comment>
<dbReference type="InterPro" id="IPR003159">
    <property type="entry name" value="Lyase_8_central_dom"/>
</dbReference>
<dbReference type="STRING" id="1306519.BIW12_15970"/>
<dbReference type="SUPFAM" id="SSF48230">
    <property type="entry name" value="Chondroitin AC/alginate lyase"/>
    <property type="match status" value="1"/>
</dbReference>
<feature type="domain" description="PKD/Chitinase" evidence="8">
    <location>
        <begin position="1209"/>
        <end position="1298"/>
    </location>
</feature>
<dbReference type="InterPro" id="IPR008929">
    <property type="entry name" value="Chondroitin_lyas"/>
</dbReference>
<dbReference type="InterPro" id="IPR014718">
    <property type="entry name" value="GH-type_carb-bd"/>
</dbReference>
<feature type="chain" id="PRO_5009444482" description="PKD/Chitinase domain-containing protein" evidence="7">
    <location>
        <begin position="22"/>
        <end position="1510"/>
    </location>
</feature>
<keyword evidence="4 7" id="KW-0732">Signal</keyword>
<dbReference type="Pfam" id="PF17957">
    <property type="entry name" value="Big_7"/>
    <property type="match status" value="1"/>
</dbReference>
<keyword evidence="5" id="KW-0106">Calcium</keyword>
<dbReference type="SMART" id="SM00089">
    <property type="entry name" value="PKD"/>
    <property type="match status" value="2"/>
</dbReference>
<reference evidence="9 10" key="1">
    <citation type="submission" date="2016-10" db="EMBL/GenBank/DDBJ databases">
        <title>Complete Genome Sequence of Flavobacterium sp. PK15.</title>
        <authorList>
            <person name="Ekwe A."/>
            <person name="Kim S.B."/>
        </authorList>
    </citation>
    <scope>NUCLEOTIDE SEQUENCE [LARGE SCALE GENOMIC DNA]</scope>
    <source>
        <strain evidence="9 10">PK15</strain>
    </source>
</reference>
<sequence length="1510" mass="164351">MKIKITHLIICLILISSVMQGQITIDITHFNWSKIENTTPVTVVNTDADNGDGFNDGAMLLKSAANTPALQGVQYQLAGSPVVGEQINLELNYYQIGSSFLKFKMQVYNVTDNVVLAESAVITTTTGGIGTTPLSYAFTSSSVGDQIIIRFVRADDLNSVRQAGIDYLKVNGQFISMQAPQINFDVSDFSWSKIEDTTPVSTVKTDADNGDGLNDGAVLIKGTSNTPALQGIQYLLTGSPFANGQITIETKYWQTAVSYCKFKLQIYNVTDNVVLAETAAVTTSSGSVGTLTLNHIFTASSDGDQIRIQFVRADDLNPVRQAGLDYVKVNGQFINMLPVCKPVFNFDLPLTAATTSEIDDLAAIRASLSNQILGTSAPTMAQLNTAISDYNALNITASGNVITGNPITSAAQIGFLKIFARYLKFNPSDTNISDKAVKTVWYISSLFCNNGTSAYSAVDFYDYPTFTRPAIFLNNFLPDNVKDLFGNTLSIETDSFKYLFDSSYDFSTTQSNGAILTDIMYLDIDVLFAYADWFKTNDEKIRYLKTVKRFLDRFLIYTYGQEDGLKKDGLSYHHGVGYDGYMYAFNTISVALKSLEGTNFQIDQPTYQRFRDAVYAQAMYSNDTGVKPFALAGRNPQIKTTSLSSQTLSNVAITGGKILGLGGADPVLVGIYNRKYGVNSQFNNNTITPFEEGYIQFNSGNLGVYRKNNWIASMKGQSDVLWGSEVYAGQNRFGRYQSYGALEIIYPGNSTTGNGYSDIGWDWNYNPGTTTIVLPWNKLHAERERVDEYNTYGFAGSLALNQINNDVLSNTVGQSGLFAMKFKERNNLGFGISYGTITHNATFEFTKTYFAIDNYIICLANGIKNNDDVNSTVTTLFQRLNNNSADILVNGAVKTNQSAESFGETSANWIIDNYNTGYYILPNSGTLKIRNSNQITPYQNQVNPSDETIASNSGNNYHLAYLDHGNAPANDSYEFVCVPATNSSQMTNFAQQMQSAEDKPYKVYQNNTNQQIIEHITSKTWAYALPAANTDITNGFVNANDTPCLVMYRSLNQNYSQIVLSVSNPDLGASPSSPKVITLTLNNKWNLLETNPNANIVSATETATTIAFTTSDGLPVEIKLALENPCALLNGTPEAPILDITQPTYTEAGSIQVSSTIVNLSFSLDEITFDNTTGLFENLSPGNYTVYAKNADGCISSGTNAVIDPQPVAPLVTIDSSLSNKSFYAPAKIILTADASDADGTITKVEFFNEANKLGEVVTGPYSFEWDNVLAGNYSITAKATDNDNAVSTSEIVNVNVACPPVQLLIPDVYAMDPSVDLKNTLYIGYGPSSLTLTALVLDNQAEAYSWNTGAKTATIEVSEAGTYTVTITYAGGGHASASITINTLDVSCGNNTDKVQICHNGKIICVAKSAVQSHLDHGDHLGTCSGNGLDGSTPVVVYPNPVQDFLNVSVTELAVNAKISLYNFYGNKMREIAFTTIPQNLYVGDLVVGTYFVVIQNGNQIAQYTIIKK</sequence>
<dbReference type="Gene3D" id="2.70.98.10">
    <property type="match status" value="1"/>
</dbReference>
<dbReference type="Pfam" id="PF09093">
    <property type="entry name" value="Lyase_catalyt"/>
    <property type="match status" value="1"/>
</dbReference>
<dbReference type="Pfam" id="PF02278">
    <property type="entry name" value="Lyase_8"/>
    <property type="match status" value="1"/>
</dbReference>
<evidence type="ECO:0000313" key="10">
    <source>
        <dbReference type="Proteomes" id="UP000178198"/>
    </source>
</evidence>
<evidence type="ECO:0000259" key="8">
    <source>
        <dbReference type="SMART" id="SM00089"/>
    </source>
</evidence>
<feature type="signal peptide" evidence="7">
    <location>
        <begin position="1"/>
        <end position="21"/>
    </location>
</feature>
<dbReference type="GO" id="GO:0005975">
    <property type="term" value="P:carbohydrate metabolic process"/>
    <property type="evidence" value="ECO:0007669"/>
    <property type="project" value="InterPro"/>
</dbReference>
<keyword evidence="6" id="KW-0456">Lyase</keyword>
<dbReference type="EMBL" id="CP017774">
    <property type="protein sequence ID" value="APA00801.1"/>
    <property type="molecule type" value="Genomic_DNA"/>
</dbReference>
<accession>A0A1D9PDZ8</accession>
<dbReference type="InterPro" id="IPR015177">
    <property type="entry name" value="Lyase_catalyt"/>
</dbReference>
<protein>
    <recommendedName>
        <fullName evidence="8">PKD/Chitinase domain-containing protein</fullName>
    </recommendedName>
</protein>
<evidence type="ECO:0000313" key="9">
    <source>
        <dbReference type="EMBL" id="APA00801.1"/>
    </source>
</evidence>
<dbReference type="InterPro" id="IPR011013">
    <property type="entry name" value="Gal_mutarotase_sf_dom"/>
</dbReference>
<dbReference type="GO" id="GO:0030246">
    <property type="term" value="F:carbohydrate binding"/>
    <property type="evidence" value="ECO:0007669"/>
    <property type="project" value="InterPro"/>
</dbReference>
<dbReference type="PANTHER" id="PTHR37322:SF3">
    <property type="entry name" value="CHONDROITIN SULFATE ABC EXOLYASE"/>
    <property type="match status" value="1"/>
</dbReference>
<evidence type="ECO:0000256" key="7">
    <source>
        <dbReference type="SAM" id="SignalP"/>
    </source>
</evidence>
<proteinExistence type="inferred from homology"/>
<dbReference type="InterPro" id="IPR011071">
    <property type="entry name" value="Lyase_8-like_C"/>
</dbReference>
<dbReference type="InterPro" id="IPR013783">
    <property type="entry name" value="Ig-like_fold"/>
</dbReference>
<dbReference type="PANTHER" id="PTHR37322">
    <property type="match status" value="1"/>
</dbReference>
<comment type="similarity">
    <text evidence="2">Belongs to the polysaccharide lyase 8 family.</text>
</comment>
<dbReference type="GO" id="GO:0005576">
    <property type="term" value="C:extracellular region"/>
    <property type="evidence" value="ECO:0007669"/>
    <property type="project" value="InterPro"/>
</dbReference>
<organism evidence="9 10">
    <name type="scientific">Flavobacterium commune</name>
    <dbReference type="NCBI Taxonomy" id="1306519"/>
    <lineage>
        <taxon>Bacteria</taxon>
        <taxon>Pseudomonadati</taxon>
        <taxon>Bacteroidota</taxon>
        <taxon>Flavobacteriia</taxon>
        <taxon>Flavobacteriales</taxon>
        <taxon>Flavobacteriaceae</taxon>
        <taxon>Flavobacterium</taxon>
    </lineage>
</organism>
<dbReference type="GO" id="GO:0006027">
    <property type="term" value="P:glycosaminoglycan catabolic process"/>
    <property type="evidence" value="ECO:0007669"/>
    <property type="project" value="InterPro"/>
</dbReference>
<dbReference type="RefSeq" id="WP_071186024.1">
    <property type="nucleotide sequence ID" value="NZ_CP017774.1"/>
</dbReference>
<dbReference type="Gene3D" id="2.60.40.10">
    <property type="entry name" value="Immunoglobulins"/>
    <property type="match status" value="1"/>
</dbReference>
<evidence type="ECO:0000256" key="5">
    <source>
        <dbReference type="ARBA" id="ARBA00022837"/>
    </source>
</evidence>
<dbReference type="Gene3D" id="2.60.220.10">
    <property type="entry name" value="Polysaccharide lyase family 8-like, C-terminal"/>
    <property type="match status" value="1"/>
</dbReference>
<dbReference type="Proteomes" id="UP000178198">
    <property type="component" value="Chromosome"/>
</dbReference>
<evidence type="ECO:0000256" key="2">
    <source>
        <dbReference type="ARBA" id="ARBA00006699"/>
    </source>
</evidence>
<comment type="cofactor">
    <cofactor evidence="1">
        <name>Ca(2+)</name>
        <dbReference type="ChEBI" id="CHEBI:29108"/>
    </cofactor>
</comment>
<dbReference type="KEGG" id="fcm:BIW12_15970"/>
<dbReference type="OrthoDB" id="6394136at2"/>